<organism evidence="1 2">
    <name type="scientific">Desulfitobacterium dichloroeliminans (strain LMG P-21439 / DCA1)</name>
    <dbReference type="NCBI Taxonomy" id="871963"/>
    <lineage>
        <taxon>Bacteria</taxon>
        <taxon>Bacillati</taxon>
        <taxon>Bacillota</taxon>
        <taxon>Clostridia</taxon>
        <taxon>Eubacteriales</taxon>
        <taxon>Desulfitobacteriaceae</taxon>
        <taxon>Desulfitobacterium</taxon>
    </lineage>
</organism>
<dbReference type="HOGENOM" id="CLU_668561_0_0_9"/>
<keyword evidence="2" id="KW-1185">Reference proteome</keyword>
<dbReference type="eggNOG" id="ENOG502ZB1C">
    <property type="taxonomic scope" value="Bacteria"/>
</dbReference>
<name>L0F9J6_DESDL</name>
<dbReference type="EMBL" id="CP003344">
    <property type="protein sequence ID" value="AGA69603.1"/>
    <property type="molecule type" value="Genomic_DNA"/>
</dbReference>
<dbReference type="KEGG" id="ddl:Desdi_2162"/>
<dbReference type="STRING" id="871963.Desdi_2162"/>
<dbReference type="Proteomes" id="UP000010797">
    <property type="component" value="Chromosome"/>
</dbReference>
<accession>L0F9J6</accession>
<evidence type="ECO:0000313" key="2">
    <source>
        <dbReference type="Proteomes" id="UP000010797"/>
    </source>
</evidence>
<reference evidence="2" key="1">
    <citation type="submission" date="2012-02" db="EMBL/GenBank/DDBJ databases">
        <title>Complete sequence of Desulfitobacterium dichloroeliminans LMG P-21439.</title>
        <authorList>
            <person name="Lucas S."/>
            <person name="Han J."/>
            <person name="Lapidus A."/>
            <person name="Cheng J.-F."/>
            <person name="Goodwin L."/>
            <person name="Pitluck S."/>
            <person name="Peters L."/>
            <person name="Ovchinnikova G."/>
            <person name="Teshima H."/>
            <person name="Detter J.C."/>
            <person name="Han C."/>
            <person name="Tapia R."/>
            <person name="Land M."/>
            <person name="Hauser L."/>
            <person name="Kyrpides N."/>
            <person name="Ivanova N."/>
            <person name="Pagani I."/>
            <person name="Kruse T."/>
            <person name="de Vos W.M."/>
            <person name="Boon N."/>
            <person name="Smidt H."/>
            <person name="Woyke T."/>
        </authorList>
    </citation>
    <scope>NUCLEOTIDE SEQUENCE [LARGE SCALE GENOMIC DNA]</scope>
    <source>
        <strain evidence="2">LMG P-21439 / DCA1</strain>
    </source>
</reference>
<proteinExistence type="predicted"/>
<sequence>MSNWLEIWEQHPDIFITQNWQECSREKKKDLRLPPHFHYFFGGETALRVGIVASETLPKEEDFLLAGMLWANRLSNGARTVIYFVAPDYSPFFLHALSKIGGLINAKAVYWRERISPSLYLIPDSTLGNQKKVAIGEKRPNWLKWRQELNPVAQQQLTVIKGFFEKLMDRGVRAELKHQTISFIWGNLEIAEIKKKGRKFDLVTKVKWEKNGDLAQSLQCQGWVDASGELNGEFCAAILRILEILEEKGKTKQLKPKDSLSLWLSQGGGISSALWGVPKEWPWLPSGRSENWVVDLGQWFYFEEGYQISVVCPILDKPLSHASQTILLSSVLEISNLLCGDKSKSYNGWDLKIHWLTCKEMEEELRLWLSWLKQPERYHIWTLPSNWQAEGLNELVCRSNPCRKDAFGDYPGNA</sequence>
<evidence type="ECO:0000313" key="1">
    <source>
        <dbReference type="EMBL" id="AGA69603.1"/>
    </source>
</evidence>
<gene>
    <name evidence="1" type="ordered locus">Desdi_2162</name>
</gene>
<dbReference type="OrthoDB" id="1791958at2"/>
<dbReference type="AlphaFoldDB" id="L0F9J6"/>
<dbReference type="RefSeq" id="WP_015262583.1">
    <property type="nucleotide sequence ID" value="NC_019903.1"/>
</dbReference>
<protein>
    <submittedName>
        <fullName evidence="1">Uncharacterized protein</fullName>
    </submittedName>
</protein>